<dbReference type="Proteomes" id="UP000827892">
    <property type="component" value="Chromosome II"/>
</dbReference>
<sequence length="80" mass="9297">MTRSPASSSLYCLTNGWFQWRKNFEDVGVRNDERNASLIVYDRTKYKSAPLKRMAAGKRFHGRSQKDGSTFRTNIGEYDK</sequence>
<dbReference type="AlphaFoldDB" id="A0AAE9IW36"/>
<protein>
    <submittedName>
        <fullName evidence="2">Uncharacterized protein</fullName>
    </submittedName>
</protein>
<organism evidence="2 3">
    <name type="scientific">Caenorhabditis briggsae</name>
    <dbReference type="NCBI Taxonomy" id="6238"/>
    <lineage>
        <taxon>Eukaryota</taxon>
        <taxon>Metazoa</taxon>
        <taxon>Ecdysozoa</taxon>
        <taxon>Nematoda</taxon>
        <taxon>Chromadorea</taxon>
        <taxon>Rhabditida</taxon>
        <taxon>Rhabditina</taxon>
        <taxon>Rhabditomorpha</taxon>
        <taxon>Rhabditoidea</taxon>
        <taxon>Rhabditidae</taxon>
        <taxon>Peloderinae</taxon>
        <taxon>Caenorhabditis</taxon>
    </lineage>
</organism>
<evidence type="ECO:0000313" key="2">
    <source>
        <dbReference type="EMBL" id="ULU08271.1"/>
    </source>
</evidence>
<feature type="region of interest" description="Disordered" evidence="1">
    <location>
        <begin position="58"/>
        <end position="80"/>
    </location>
</feature>
<dbReference type="EMBL" id="CP090892">
    <property type="protein sequence ID" value="ULU08271.1"/>
    <property type="molecule type" value="Genomic_DNA"/>
</dbReference>
<accession>A0AAE9IW36</accession>
<proteinExistence type="predicted"/>
<name>A0AAE9IW36_CAEBR</name>
<reference evidence="2 3" key="1">
    <citation type="submission" date="2022-05" db="EMBL/GenBank/DDBJ databases">
        <title>Chromosome-level reference genomes for two strains of Caenorhabditis briggsae: an improved platform for comparative genomics.</title>
        <authorList>
            <person name="Stevens L."/>
            <person name="Andersen E.C."/>
        </authorList>
    </citation>
    <scope>NUCLEOTIDE SEQUENCE [LARGE SCALE GENOMIC DNA]</scope>
    <source>
        <strain evidence="2">QX1410_ONT</strain>
        <tissue evidence="2">Whole-organism</tissue>
    </source>
</reference>
<evidence type="ECO:0000256" key="1">
    <source>
        <dbReference type="SAM" id="MobiDB-lite"/>
    </source>
</evidence>
<evidence type="ECO:0000313" key="3">
    <source>
        <dbReference type="Proteomes" id="UP000827892"/>
    </source>
</evidence>
<gene>
    <name evidence="2" type="ORF">L3Y34_019431</name>
</gene>